<organism evidence="7 8">
    <name type="scientific">Rhizophagus clarus</name>
    <dbReference type="NCBI Taxonomy" id="94130"/>
    <lineage>
        <taxon>Eukaryota</taxon>
        <taxon>Fungi</taxon>
        <taxon>Fungi incertae sedis</taxon>
        <taxon>Mucoromycota</taxon>
        <taxon>Glomeromycotina</taxon>
        <taxon>Glomeromycetes</taxon>
        <taxon>Glomerales</taxon>
        <taxon>Glomeraceae</taxon>
        <taxon>Rhizophagus</taxon>
    </lineage>
</organism>
<keyword evidence="2 5" id="KW-0547">Nucleotide-binding</keyword>
<evidence type="ECO:0000259" key="6">
    <source>
        <dbReference type="PROSITE" id="PS50011"/>
    </source>
</evidence>
<keyword evidence="3" id="KW-0418">Kinase</keyword>
<dbReference type="SUPFAM" id="SSF56112">
    <property type="entry name" value="Protein kinase-like (PK-like)"/>
    <property type="match status" value="1"/>
</dbReference>
<comment type="caution">
    <text evidence="7">The sequence shown here is derived from an EMBL/GenBank/DDBJ whole genome shotgun (WGS) entry which is preliminary data.</text>
</comment>
<proteinExistence type="predicted"/>
<dbReference type="PANTHER" id="PTHR44329">
    <property type="entry name" value="SERINE/THREONINE-PROTEIN KINASE TNNI3K-RELATED"/>
    <property type="match status" value="1"/>
</dbReference>
<sequence length="282" mass="32017">MIGSGRSASVHTAKWMGTTTTYAIKRFRSMMNDNIINEIYLMGKVICHPNIITICGIITLEGETNFSLVLEYADSGTLGKYLRNNATTFKWKNQMTFATEMASAILCLHKNEIIHGDLHSGNVLVHQHTIKITDFGCSRLHGSVVDEKEKAYGVMPYMDPKILNNNSYDLIKKSDIYSLAVLFWQLTSCKLPFETETDDDGLKIRIINGKREISIPDTNGEYVKLYQRCWEFEPDDRPDIYEIVSILSNISSEKNNATTESEASETTKELVENENFSCQIRN</sequence>
<dbReference type="GO" id="GO:0004674">
    <property type="term" value="F:protein serine/threonine kinase activity"/>
    <property type="evidence" value="ECO:0007669"/>
    <property type="project" value="TreeGrafter"/>
</dbReference>
<dbReference type="Proteomes" id="UP000247702">
    <property type="component" value="Unassembled WGS sequence"/>
</dbReference>
<reference evidence="7 8" key="1">
    <citation type="submission" date="2017-11" db="EMBL/GenBank/DDBJ databases">
        <title>The genome of Rhizophagus clarus HR1 reveals common genetic basis of auxotrophy among arbuscular mycorrhizal fungi.</title>
        <authorList>
            <person name="Kobayashi Y."/>
        </authorList>
    </citation>
    <scope>NUCLEOTIDE SEQUENCE [LARGE SCALE GENOMIC DNA]</scope>
    <source>
        <strain evidence="7 8">HR1</strain>
    </source>
</reference>
<name>A0A2Z6RYU0_9GLOM</name>
<feature type="binding site" evidence="5">
    <location>
        <position position="25"/>
    </location>
    <ligand>
        <name>ATP</name>
        <dbReference type="ChEBI" id="CHEBI:30616"/>
    </ligand>
</feature>
<dbReference type="AlphaFoldDB" id="A0A2Z6RYU0"/>
<keyword evidence="8" id="KW-1185">Reference proteome</keyword>
<keyword evidence="4 5" id="KW-0067">ATP-binding</keyword>
<dbReference type="PIRSF" id="PIRSF000654">
    <property type="entry name" value="Integrin-linked_kinase"/>
    <property type="match status" value="1"/>
</dbReference>
<keyword evidence="1" id="KW-0808">Transferase</keyword>
<evidence type="ECO:0000256" key="3">
    <source>
        <dbReference type="ARBA" id="ARBA00022777"/>
    </source>
</evidence>
<dbReference type="PANTHER" id="PTHR44329:SF288">
    <property type="entry name" value="MITOGEN-ACTIVATED PROTEIN KINASE KINASE KINASE 20"/>
    <property type="match status" value="1"/>
</dbReference>
<evidence type="ECO:0000256" key="5">
    <source>
        <dbReference type="PROSITE-ProRule" id="PRU10141"/>
    </source>
</evidence>
<protein>
    <recommendedName>
        <fullName evidence="6">Protein kinase domain-containing protein</fullName>
    </recommendedName>
</protein>
<gene>
    <name evidence="7" type="ORF">RclHR1_07460007</name>
</gene>
<dbReference type="InterPro" id="IPR051681">
    <property type="entry name" value="Ser/Thr_Kinases-Pseudokinases"/>
</dbReference>
<dbReference type="Pfam" id="PF07714">
    <property type="entry name" value="PK_Tyr_Ser-Thr"/>
    <property type="match status" value="1"/>
</dbReference>
<evidence type="ECO:0000256" key="4">
    <source>
        <dbReference type="ARBA" id="ARBA00022840"/>
    </source>
</evidence>
<dbReference type="Gene3D" id="1.10.510.10">
    <property type="entry name" value="Transferase(Phosphotransferase) domain 1"/>
    <property type="match status" value="1"/>
</dbReference>
<dbReference type="InterPro" id="IPR000719">
    <property type="entry name" value="Prot_kinase_dom"/>
</dbReference>
<evidence type="ECO:0000256" key="1">
    <source>
        <dbReference type="ARBA" id="ARBA00022679"/>
    </source>
</evidence>
<evidence type="ECO:0000313" key="7">
    <source>
        <dbReference type="EMBL" id="GBC07431.1"/>
    </source>
</evidence>
<evidence type="ECO:0000313" key="8">
    <source>
        <dbReference type="Proteomes" id="UP000247702"/>
    </source>
</evidence>
<dbReference type="PROSITE" id="PS50011">
    <property type="entry name" value="PROTEIN_KINASE_DOM"/>
    <property type="match status" value="1"/>
</dbReference>
<feature type="domain" description="Protein kinase" evidence="6">
    <location>
        <begin position="1"/>
        <end position="250"/>
    </location>
</feature>
<dbReference type="GO" id="GO:0005524">
    <property type="term" value="F:ATP binding"/>
    <property type="evidence" value="ECO:0007669"/>
    <property type="project" value="UniProtKB-UniRule"/>
</dbReference>
<dbReference type="InterPro" id="IPR017441">
    <property type="entry name" value="Protein_kinase_ATP_BS"/>
</dbReference>
<dbReference type="InterPro" id="IPR011009">
    <property type="entry name" value="Kinase-like_dom_sf"/>
</dbReference>
<dbReference type="PRINTS" id="PR00109">
    <property type="entry name" value="TYRKINASE"/>
</dbReference>
<dbReference type="PROSITE" id="PS00107">
    <property type="entry name" value="PROTEIN_KINASE_ATP"/>
    <property type="match status" value="1"/>
</dbReference>
<dbReference type="EMBL" id="BEXD01004144">
    <property type="protein sequence ID" value="GBC07431.1"/>
    <property type="molecule type" value="Genomic_DNA"/>
</dbReference>
<dbReference type="InterPro" id="IPR001245">
    <property type="entry name" value="Ser-Thr/Tyr_kinase_cat_dom"/>
</dbReference>
<evidence type="ECO:0000256" key="2">
    <source>
        <dbReference type="ARBA" id="ARBA00022741"/>
    </source>
</evidence>
<accession>A0A2Z6RYU0</accession>